<dbReference type="PANTHER" id="PTHR31749">
    <property type="entry name" value="KINETOCHORE-ASSOCIATED PROTEIN NSL1 HOMOLOG"/>
    <property type="match status" value="1"/>
</dbReference>
<dbReference type="OrthoDB" id="2135762at2759"/>
<sequence>MAEPRKIELQSMEDLQYLIANIQRGANEKIDQALPPMEGEGEDAMRKRVAEDVHDYINQVFLAIGPNITINGLSPKPDLMNSLLTSTSPNNPDIIEEHEPFNQKLFEKAKELARQEEDLIEEIATLRRKVPNAVVENTKKRFREETEADEEALRRVDERIKQKEKERIDRRGGDVLGVGKLERQDEVERNWEKGVKGLEKVVKTMPETVAKCERAGKAETYVNGMDGK</sequence>
<keyword evidence="1" id="KW-0175">Coiled coil</keyword>
<feature type="coiled-coil region" evidence="1">
    <location>
        <begin position="102"/>
        <end position="166"/>
    </location>
</feature>
<dbReference type="Proteomes" id="UP000566819">
    <property type="component" value="Unassembled WGS sequence"/>
</dbReference>
<dbReference type="InterPro" id="IPR013950">
    <property type="entry name" value="Mis14/Nsl1"/>
</dbReference>
<dbReference type="Pfam" id="PF08641">
    <property type="entry name" value="Mis14"/>
    <property type="match status" value="1"/>
</dbReference>
<dbReference type="AlphaFoldDB" id="A0A8H4W259"/>
<proteinExistence type="predicted"/>
<accession>A0A8H4W259</accession>
<name>A0A8H4W259_9HELO</name>
<reference evidence="2 3" key="1">
    <citation type="submission" date="2020-03" db="EMBL/GenBank/DDBJ databases">
        <title>Draft Genome Sequence of Cudoniella acicularis.</title>
        <authorList>
            <person name="Buettner E."/>
            <person name="Kellner H."/>
        </authorList>
    </citation>
    <scope>NUCLEOTIDE SEQUENCE [LARGE SCALE GENOMIC DNA]</scope>
    <source>
        <strain evidence="2 3">DSM 108380</strain>
    </source>
</reference>
<organism evidence="2 3">
    <name type="scientific">Cudoniella acicularis</name>
    <dbReference type="NCBI Taxonomy" id="354080"/>
    <lineage>
        <taxon>Eukaryota</taxon>
        <taxon>Fungi</taxon>
        <taxon>Dikarya</taxon>
        <taxon>Ascomycota</taxon>
        <taxon>Pezizomycotina</taxon>
        <taxon>Leotiomycetes</taxon>
        <taxon>Helotiales</taxon>
        <taxon>Tricladiaceae</taxon>
        <taxon>Cudoniella</taxon>
    </lineage>
</organism>
<dbReference type="GO" id="GO:0000070">
    <property type="term" value="P:mitotic sister chromatid segregation"/>
    <property type="evidence" value="ECO:0007669"/>
    <property type="project" value="InterPro"/>
</dbReference>
<evidence type="ECO:0000313" key="2">
    <source>
        <dbReference type="EMBL" id="KAF4628980.1"/>
    </source>
</evidence>
<evidence type="ECO:0000256" key="1">
    <source>
        <dbReference type="SAM" id="Coils"/>
    </source>
</evidence>
<dbReference type="PANTHER" id="PTHR31749:SF3">
    <property type="entry name" value="KINETOCHORE-ASSOCIATED PROTEIN NSL1 HOMOLOG"/>
    <property type="match status" value="1"/>
</dbReference>
<protein>
    <submittedName>
        <fullName evidence="2">Uncharacterized protein</fullName>
    </submittedName>
</protein>
<comment type="caution">
    <text evidence="2">The sequence shown here is derived from an EMBL/GenBank/DDBJ whole genome shotgun (WGS) entry which is preliminary data.</text>
</comment>
<keyword evidence="3" id="KW-1185">Reference proteome</keyword>
<dbReference type="EMBL" id="JAAMPI010000736">
    <property type="protein sequence ID" value="KAF4628980.1"/>
    <property type="molecule type" value="Genomic_DNA"/>
</dbReference>
<evidence type="ECO:0000313" key="3">
    <source>
        <dbReference type="Proteomes" id="UP000566819"/>
    </source>
</evidence>
<gene>
    <name evidence="2" type="ORF">G7Y89_g9173</name>
</gene>
<dbReference type="GO" id="GO:0000444">
    <property type="term" value="C:MIS12/MIND type complex"/>
    <property type="evidence" value="ECO:0007669"/>
    <property type="project" value="TreeGrafter"/>
</dbReference>